<dbReference type="PANTHER" id="PTHR23291:SF94">
    <property type="entry name" value="PROTEIN LIFEGUARD 1 ISOFORM X2"/>
    <property type="match status" value="1"/>
</dbReference>
<gene>
    <name evidence="7" type="ORF">QQF64_015277</name>
</gene>
<keyword evidence="3 6" id="KW-1133">Transmembrane helix</keyword>
<name>A0ABR3NV81_9TELE</name>
<feature type="transmembrane region" description="Helical" evidence="6">
    <location>
        <begin position="370"/>
        <end position="390"/>
    </location>
</feature>
<dbReference type="CDD" id="cd10428">
    <property type="entry name" value="LFG_like"/>
    <property type="match status" value="1"/>
</dbReference>
<feature type="transmembrane region" description="Helical" evidence="6">
    <location>
        <begin position="427"/>
        <end position="446"/>
    </location>
</feature>
<comment type="caution">
    <text evidence="7">The sequence shown here is derived from an EMBL/GenBank/DDBJ whole genome shotgun (WGS) entry which is preliminary data.</text>
</comment>
<feature type="transmembrane region" description="Helical" evidence="6">
    <location>
        <begin position="402"/>
        <end position="421"/>
    </location>
</feature>
<evidence type="ECO:0000256" key="4">
    <source>
        <dbReference type="ARBA" id="ARBA00023136"/>
    </source>
</evidence>
<dbReference type="EMBL" id="JAYMGO010000002">
    <property type="protein sequence ID" value="KAL1280677.1"/>
    <property type="molecule type" value="Genomic_DNA"/>
</dbReference>
<feature type="transmembrane region" description="Helical" evidence="6">
    <location>
        <begin position="458"/>
        <end position="477"/>
    </location>
</feature>
<proteinExistence type="predicted"/>
<feature type="compositionally biased region" description="Polar residues" evidence="5">
    <location>
        <begin position="63"/>
        <end position="73"/>
    </location>
</feature>
<feature type="compositionally biased region" description="Basic and acidic residues" evidence="5">
    <location>
        <begin position="7"/>
        <end position="28"/>
    </location>
</feature>
<keyword evidence="8" id="KW-1185">Reference proteome</keyword>
<feature type="transmembrane region" description="Helical" evidence="6">
    <location>
        <begin position="338"/>
        <end position="358"/>
    </location>
</feature>
<dbReference type="Proteomes" id="UP001558613">
    <property type="component" value="Unassembled WGS sequence"/>
</dbReference>
<dbReference type="PANTHER" id="PTHR23291">
    <property type="entry name" value="BAX INHIBITOR-RELATED"/>
    <property type="match status" value="1"/>
</dbReference>
<evidence type="ECO:0000313" key="8">
    <source>
        <dbReference type="Proteomes" id="UP001558613"/>
    </source>
</evidence>
<sequence length="545" mass="59591">MGTRSSRLHEEAASTPFDKDGIKRESCRRIRSTRPTSLMVEFSGSFDHDSETNRSRSEEGSDSDTGQQASSDGSPADSHMSPSLSSQASPTDENGAEDKREEDGSPGGPVSGEEIGRAPQRTFSERLPGGRHSSAGGVTARSARVRGTHARPVSEAWIGLYRVNNRHGAIRCPFCTKPFPGGRIEDHLLSCLTSPPLPYNTDVLAKDSGECSICLEDLLQGETIARLACLCVYHKRMTDVESQKLKTEGDPGYVATAPVYPPPPYMPPPYPVGPDMYPQPVPVAVGFIPPNPLPEESGFKKTEEPNPDTAEVFPPEEPQLIVSSFDDKIVRKAFIRKVFSVVTIQLLVTFTIVCVFTFSKTVKTVVQGNIWVYISSYITFVVVGTCLSVFSKFSRTHPWNLLGLSVVTLSLSYMVGTVASFHNTSAVVIALGSTLVISFTIIIFSAQTRLDFTVCNGILLVLSIDLLMFGFFSIFFYSSVLQIVYGCLGALLYALFLAVDCQLVMGRQKYSLDPEEYVFGALIIYLDIIMIFLYILMILGGGSKN</sequence>
<protein>
    <submittedName>
        <fullName evidence="7">Uncharacterized protein</fullName>
    </submittedName>
</protein>
<feature type="compositionally biased region" description="Polar residues" evidence="5">
    <location>
        <begin position="80"/>
        <end position="92"/>
    </location>
</feature>
<reference evidence="7 8" key="1">
    <citation type="submission" date="2023-09" db="EMBL/GenBank/DDBJ databases">
        <authorList>
            <person name="Wang M."/>
        </authorList>
    </citation>
    <scope>NUCLEOTIDE SEQUENCE [LARGE SCALE GENOMIC DNA]</scope>
    <source>
        <strain evidence="7">GT-2023</strain>
        <tissue evidence="7">Liver</tissue>
    </source>
</reference>
<comment type="subcellular location">
    <subcellularLocation>
        <location evidence="1">Membrane</location>
        <topology evidence="1">Multi-pass membrane protein</topology>
    </subcellularLocation>
</comment>
<feature type="region of interest" description="Disordered" evidence="5">
    <location>
        <begin position="1"/>
        <end position="147"/>
    </location>
</feature>
<feature type="compositionally biased region" description="Basic and acidic residues" evidence="5">
    <location>
        <begin position="46"/>
        <end position="59"/>
    </location>
</feature>
<keyword evidence="4 6" id="KW-0472">Membrane</keyword>
<keyword evidence="2 6" id="KW-0812">Transmembrane</keyword>
<organism evidence="7 8">
    <name type="scientific">Cirrhinus molitorella</name>
    <name type="common">mud carp</name>
    <dbReference type="NCBI Taxonomy" id="172907"/>
    <lineage>
        <taxon>Eukaryota</taxon>
        <taxon>Metazoa</taxon>
        <taxon>Chordata</taxon>
        <taxon>Craniata</taxon>
        <taxon>Vertebrata</taxon>
        <taxon>Euteleostomi</taxon>
        <taxon>Actinopterygii</taxon>
        <taxon>Neopterygii</taxon>
        <taxon>Teleostei</taxon>
        <taxon>Ostariophysi</taxon>
        <taxon>Cypriniformes</taxon>
        <taxon>Cyprinidae</taxon>
        <taxon>Labeoninae</taxon>
        <taxon>Labeonini</taxon>
        <taxon>Cirrhinus</taxon>
    </lineage>
</organism>
<feature type="transmembrane region" description="Helical" evidence="6">
    <location>
        <begin position="517"/>
        <end position="539"/>
    </location>
</feature>
<dbReference type="InterPro" id="IPR006214">
    <property type="entry name" value="Bax_inhibitor_1-related"/>
</dbReference>
<dbReference type="InterPro" id="IPR013083">
    <property type="entry name" value="Znf_RING/FYVE/PHD"/>
</dbReference>
<evidence type="ECO:0000256" key="5">
    <source>
        <dbReference type="SAM" id="MobiDB-lite"/>
    </source>
</evidence>
<evidence type="ECO:0000313" key="7">
    <source>
        <dbReference type="EMBL" id="KAL1280677.1"/>
    </source>
</evidence>
<evidence type="ECO:0000256" key="3">
    <source>
        <dbReference type="ARBA" id="ARBA00022989"/>
    </source>
</evidence>
<evidence type="ECO:0000256" key="6">
    <source>
        <dbReference type="SAM" id="Phobius"/>
    </source>
</evidence>
<accession>A0ABR3NV81</accession>
<feature type="transmembrane region" description="Helical" evidence="6">
    <location>
        <begin position="483"/>
        <end position="505"/>
    </location>
</feature>
<dbReference type="Pfam" id="PF01027">
    <property type="entry name" value="Bax1-I"/>
    <property type="match status" value="1"/>
</dbReference>
<evidence type="ECO:0000256" key="1">
    <source>
        <dbReference type="ARBA" id="ARBA00004141"/>
    </source>
</evidence>
<evidence type="ECO:0000256" key="2">
    <source>
        <dbReference type="ARBA" id="ARBA00022692"/>
    </source>
</evidence>
<dbReference type="Gene3D" id="3.30.40.10">
    <property type="entry name" value="Zinc/RING finger domain, C3HC4 (zinc finger)"/>
    <property type="match status" value="1"/>
</dbReference>